<protein>
    <submittedName>
        <fullName evidence="1">Uncharacterized protein</fullName>
    </submittedName>
</protein>
<comment type="caution">
    <text evidence="1">The sequence shown here is derived from an EMBL/GenBank/DDBJ whole genome shotgun (WGS) entry which is preliminary data.</text>
</comment>
<sequence>MWGFFVNKRMQCFLRISMKPESRAPMLGLGTQSFMPVPHLGMQDL</sequence>
<organism evidence="1 2">
    <name type="scientific">Actinomyces johnsonii F0510</name>
    <dbReference type="NCBI Taxonomy" id="1227262"/>
    <lineage>
        <taxon>Bacteria</taxon>
        <taxon>Bacillati</taxon>
        <taxon>Actinomycetota</taxon>
        <taxon>Actinomycetes</taxon>
        <taxon>Actinomycetales</taxon>
        <taxon>Actinomycetaceae</taxon>
        <taxon>Actinomyces</taxon>
    </lineage>
</organism>
<dbReference type="AlphaFoldDB" id="U1RKR5"/>
<gene>
    <name evidence="1" type="ORF">HMPREF1549_01307</name>
</gene>
<evidence type="ECO:0000313" key="2">
    <source>
        <dbReference type="Proteomes" id="UP000016498"/>
    </source>
</evidence>
<accession>U1RKR5</accession>
<proteinExistence type="predicted"/>
<name>U1RKR5_9ACTO</name>
<dbReference type="Proteomes" id="UP000016498">
    <property type="component" value="Unassembled WGS sequence"/>
</dbReference>
<dbReference type="EMBL" id="AWSD01000128">
    <property type="protein sequence ID" value="ERH20228.1"/>
    <property type="molecule type" value="Genomic_DNA"/>
</dbReference>
<reference evidence="1 2" key="1">
    <citation type="submission" date="2013-06" db="EMBL/GenBank/DDBJ databases">
        <authorList>
            <person name="Weinstock G."/>
            <person name="Sodergren E."/>
            <person name="Lobos E.A."/>
            <person name="Fulton L."/>
            <person name="Fulton R."/>
            <person name="Courtney L."/>
            <person name="Fronick C."/>
            <person name="O'Laughlin M."/>
            <person name="Godfrey J."/>
            <person name="Wilson R.M."/>
            <person name="Miner T."/>
            <person name="Farmer C."/>
            <person name="Delehaunty K."/>
            <person name="Cordes M."/>
            <person name="Minx P."/>
            <person name="Tomlinson C."/>
            <person name="Chen J."/>
            <person name="Wollam A."/>
            <person name="Pepin K.H."/>
            <person name="Bhonagiri V."/>
            <person name="Zhang X."/>
            <person name="Warren W."/>
            <person name="Mitreva M."/>
            <person name="Mardis E.R."/>
            <person name="Wilson R.K."/>
        </authorList>
    </citation>
    <scope>NUCLEOTIDE SEQUENCE [LARGE SCALE GENOMIC DNA]</scope>
    <source>
        <strain evidence="1 2">F0510</strain>
    </source>
</reference>
<evidence type="ECO:0000313" key="1">
    <source>
        <dbReference type="EMBL" id="ERH20228.1"/>
    </source>
</evidence>
<dbReference type="HOGENOM" id="CLU_3195061_0_0_11"/>